<protein>
    <recommendedName>
        <fullName evidence="4">Type-4 uracil-DNA glycosylase</fullName>
        <ecNumber evidence="3">3.2.2.27</ecNumber>
    </recommendedName>
</protein>
<dbReference type="EMBL" id="BSNN01000006">
    <property type="protein sequence ID" value="GLQ35907.1"/>
    <property type="molecule type" value="Genomic_DNA"/>
</dbReference>
<dbReference type="PANTHER" id="PTHR33693">
    <property type="entry name" value="TYPE-5 URACIL-DNA GLYCOSYLASE"/>
    <property type="match status" value="1"/>
</dbReference>
<dbReference type="SUPFAM" id="SSF52141">
    <property type="entry name" value="Uracil-DNA glycosylase-like"/>
    <property type="match status" value="1"/>
</dbReference>
<dbReference type="RefSeq" id="WP_284379029.1">
    <property type="nucleotide sequence ID" value="NZ_BSNN01000006.1"/>
</dbReference>
<keyword evidence="11" id="KW-0234">DNA repair</keyword>
<keyword evidence="14" id="KW-1185">Reference proteome</keyword>
<dbReference type="InterPro" id="IPR036895">
    <property type="entry name" value="Uracil-DNA_glycosylase-like_sf"/>
</dbReference>
<comment type="caution">
    <text evidence="13">The sequence shown here is derived from an EMBL/GenBank/DDBJ whole genome shotgun (WGS) entry which is preliminary data.</text>
</comment>
<comment type="similarity">
    <text evidence="2">Belongs to the uracil-DNA glycosylase (UDG) superfamily. Type 4 (UDGa) family.</text>
</comment>
<reference evidence="14" key="1">
    <citation type="journal article" date="2019" name="Int. J. Syst. Evol. Microbiol.">
        <title>The Global Catalogue of Microorganisms (GCM) 10K type strain sequencing project: providing services to taxonomists for standard genome sequencing and annotation.</title>
        <authorList>
            <consortium name="The Broad Institute Genomics Platform"/>
            <consortium name="The Broad Institute Genome Sequencing Center for Infectious Disease"/>
            <person name="Wu L."/>
            <person name="Ma J."/>
        </authorList>
    </citation>
    <scope>NUCLEOTIDE SEQUENCE [LARGE SCALE GENOMIC DNA]</scope>
    <source>
        <strain evidence="14">NBRC 110140</strain>
    </source>
</reference>
<dbReference type="NCBIfam" id="TIGR00758">
    <property type="entry name" value="UDG_fam4"/>
    <property type="match status" value="1"/>
</dbReference>
<evidence type="ECO:0000256" key="8">
    <source>
        <dbReference type="ARBA" id="ARBA00022801"/>
    </source>
</evidence>
<evidence type="ECO:0000256" key="9">
    <source>
        <dbReference type="ARBA" id="ARBA00023004"/>
    </source>
</evidence>
<organism evidence="13 14">
    <name type="scientific">Amylibacter marinus</name>
    <dbReference type="NCBI Taxonomy" id="1475483"/>
    <lineage>
        <taxon>Bacteria</taxon>
        <taxon>Pseudomonadati</taxon>
        <taxon>Pseudomonadota</taxon>
        <taxon>Alphaproteobacteria</taxon>
        <taxon>Rhodobacterales</taxon>
        <taxon>Paracoccaceae</taxon>
        <taxon>Amylibacter</taxon>
    </lineage>
</organism>
<name>A0ABQ5VWV7_9RHOB</name>
<gene>
    <name evidence="13" type="ORF">GCM10007939_21910</name>
</gene>
<sequence length="261" mass="28664">MQQTSEYFALRAALEWQVELGVDEVISEAAINRFDFPAATPKIKIGQGSNIAPVDTIPDVVPKQLAGDISALLAQKCTDLNALRDAINLFDLCALKKGARNTVFADGHAQARVMILCEPPNRAEDSAARPLVGDAGKLLDKMFQAIGLAREIDGADGLYVAPILPWCPPQSREPNLEEVEMMLPFVQRHVELMDPEVIILMGNAPCNAVLGKSGVTRLRGKWDQAYDKPVLPMLHPRALLRDPLRKRDAWADLLALKDKLS</sequence>
<comment type="catalytic activity">
    <reaction evidence="1">
        <text>Hydrolyzes single-stranded DNA or mismatched double-stranded DNA and polynucleotides, releasing free uracil.</text>
        <dbReference type="EC" id="3.2.2.27"/>
    </reaction>
</comment>
<keyword evidence="9" id="KW-0408">Iron</keyword>
<evidence type="ECO:0000256" key="3">
    <source>
        <dbReference type="ARBA" id="ARBA00012030"/>
    </source>
</evidence>
<dbReference type="InterPro" id="IPR005273">
    <property type="entry name" value="Ura-DNA_glyco_family4"/>
</dbReference>
<accession>A0ABQ5VWV7</accession>
<evidence type="ECO:0000256" key="4">
    <source>
        <dbReference type="ARBA" id="ARBA00019403"/>
    </source>
</evidence>
<keyword evidence="7" id="KW-0227">DNA damage</keyword>
<dbReference type="InterPro" id="IPR005122">
    <property type="entry name" value="Uracil-DNA_glycosylase-like"/>
</dbReference>
<dbReference type="Gene3D" id="3.40.470.10">
    <property type="entry name" value="Uracil-DNA glycosylase-like domain"/>
    <property type="match status" value="1"/>
</dbReference>
<dbReference type="Proteomes" id="UP001156694">
    <property type="component" value="Unassembled WGS sequence"/>
</dbReference>
<evidence type="ECO:0000256" key="2">
    <source>
        <dbReference type="ARBA" id="ARBA00006521"/>
    </source>
</evidence>
<keyword evidence="6" id="KW-0479">Metal-binding</keyword>
<evidence type="ECO:0000256" key="11">
    <source>
        <dbReference type="ARBA" id="ARBA00023204"/>
    </source>
</evidence>
<dbReference type="SMART" id="SM00986">
    <property type="entry name" value="UDG"/>
    <property type="match status" value="1"/>
</dbReference>
<evidence type="ECO:0000313" key="14">
    <source>
        <dbReference type="Proteomes" id="UP001156694"/>
    </source>
</evidence>
<evidence type="ECO:0000259" key="12">
    <source>
        <dbReference type="SMART" id="SM00986"/>
    </source>
</evidence>
<dbReference type="PANTHER" id="PTHR33693:SF1">
    <property type="entry name" value="TYPE-4 URACIL-DNA GLYCOSYLASE"/>
    <property type="match status" value="1"/>
</dbReference>
<proteinExistence type="inferred from homology"/>
<dbReference type="CDD" id="cd10030">
    <property type="entry name" value="UDG-F4_TTUDGA_SPO1dp_like"/>
    <property type="match status" value="1"/>
</dbReference>
<evidence type="ECO:0000256" key="7">
    <source>
        <dbReference type="ARBA" id="ARBA00022763"/>
    </source>
</evidence>
<keyword evidence="5" id="KW-0004">4Fe-4S</keyword>
<evidence type="ECO:0000256" key="5">
    <source>
        <dbReference type="ARBA" id="ARBA00022485"/>
    </source>
</evidence>
<evidence type="ECO:0000256" key="1">
    <source>
        <dbReference type="ARBA" id="ARBA00001400"/>
    </source>
</evidence>
<evidence type="ECO:0000313" key="13">
    <source>
        <dbReference type="EMBL" id="GLQ35907.1"/>
    </source>
</evidence>
<dbReference type="InterPro" id="IPR051536">
    <property type="entry name" value="UDG_Type-4/5"/>
</dbReference>
<feature type="domain" description="Uracil-DNA glycosylase-like" evidence="12">
    <location>
        <begin position="104"/>
        <end position="254"/>
    </location>
</feature>
<keyword evidence="8" id="KW-0378">Hydrolase</keyword>
<dbReference type="Pfam" id="PF03167">
    <property type="entry name" value="UDG"/>
    <property type="match status" value="1"/>
</dbReference>
<evidence type="ECO:0000256" key="6">
    <source>
        <dbReference type="ARBA" id="ARBA00022723"/>
    </source>
</evidence>
<dbReference type="EC" id="3.2.2.27" evidence="3"/>
<dbReference type="SMART" id="SM00987">
    <property type="entry name" value="UreE_C"/>
    <property type="match status" value="1"/>
</dbReference>
<evidence type="ECO:0000256" key="10">
    <source>
        <dbReference type="ARBA" id="ARBA00023014"/>
    </source>
</evidence>
<keyword evidence="10" id="KW-0411">Iron-sulfur</keyword>